<feature type="region of interest" description="Disordered" evidence="1">
    <location>
        <begin position="33"/>
        <end position="61"/>
    </location>
</feature>
<evidence type="ECO:0000313" key="2">
    <source>
        <dbReference type="EMBL" id="EZP82471.1"/>
    </source>
</evidence>
<evidence type="ECO:0000256" key="1">
    <source>
        <dbReference type="SAM" id="MobiDB-lite"/>
    </source>
</evidence>
<reference evidence="2 3" key="1">
    <citation type="submission" date="2014-03" db="EMBL/GenBank/DDBJ databases">
        <title>Whole genome sequence of Novosphingobium resinovorum KF1.</title>
        <authorList>
            <person name="Gan H.M."/>
            <person name="Gan H.Y."/>
            <person name="Chew T.H."/>
            <person name="Savka M.A."/>
        </authorList>
    </citation>
    <scope>NUCLEOTIDE SEQUENCE [LARGE SCALE GENOMIC DNA]</scope>
    <source>
        <strain evidence="2 3">KF1</strain>
    </source>
</reference>
<sequence>MQIGRFRQVDTGYAGRLQTLALDVPLRLVPTQRQSDKAPDWRIHLDDNGDGPEIGSGWTHERDGGGSFIAVQLDCPTFSRPLRANLVPARGEQDVHALLWSRQPRRARGD</sequence>
<dbReference type="eggNOG" id="COG5489">
    <property type="taxonomic scope" value="Bacteria"/>
</dbReference>
<evidence type="ECO:0000313" key="3">
    <source>
        <dbReference type="Proteomes" id="UP000024329"/>
    </source>
</evidence>
<accession>A0A031JXL0</accession>
<dbReference type="Pfam" id="PF05284">
    <property type="entry name" value="DUF736"/>
    <property type="match status" value="1"/>
</dbReference>
<dbReference type="PATRIC" id="fig|158500.4.peg.2005"/>
<gene>
    <name evidence="2" type="ORF">BV97_01968</name>
</gene>
<organism evidence="2 3">
    <name type="scientific">Novosphingobium resinovorum</name>
    <dbReference type="NCBI Taxonomy" id="158500"/>
    <lineage>
        <taxon>Bacteria</taxon>
        <taxon>Pseudomonadati</taxon>
        <taxon>Pseudomonadota</taxon>
        <taxon>Alphaproteobacteria</taxon>
        <taxon>Sphingomonadales</taxon>
        <taxon>Sphingomonadaceae</taxon>
        <taxon>Novosphingobium</taxon>
    </lineage>
</organism>
<proteinExistence type="predicted"/>
<evidence type="ECO:0008006" key="4">
    <source>
        <dbReference type="Google" id="ProtNLM"/>
    </source>
</evidence>
<feature type="compositionally biased region" description="Basic and acidic residues" evidence="1">
    <location>
        <begin position="34"/>
        <end position="47"/>
    </location>
</feature>
<dbReference type="InterPro" id="IPR007948">
    <property type="entry name" value="DUF736"/>
</dbReference>
<dbReference type="Proteomes" id="UP000024329">
    <property type="component" value="Unassembled WGS sequence"/>
</dbReference>
<name>A0A031JXL0_9SPHN</name>
<dbReference type="EMBL" id="JFYZ01000008">
    <property type="protein sequence ID" value="EZP82471.1"/>
    <property type="molecule type" value="Genomic_DNA"/>
</dbReference>
<protein>
    <recommendedName>
        <fullName evidence="4">DUF736 domain-containing protein</fullName>
    </recommendedName>
</protein>
<dbReference type="AlphaFoldDB" id="A0A031JXL0"/>
<dbReference type="RefSeq" id="WP_036525456.1">
    <property type="nucleotide sequence ID" value="NZ_JFYZ01000008.1"/>
</dbReference>
<comment type="caution">
    <text evidence="2">The sequence shown here is derived from an EMBL/GenBank/DDBJ whole genome shotgun (WGS) entry which is preliminary data.</text>
</comment>